<comment type="catalytic activity">
    <reaction evidence="8">
        <text>L-threonyl-[protein] + ATP = O-phospho-L-threonyl-[protein] + ADP + H(+)</text>
        <dbReference type="Rhea" id="RHEA:46608"/>
        <dbReference type="Rhea" id="RHEA-COMP:11060"/>
        <dbReference type="Rhea" id="RHEA-COMP:11605"/>
        <dbReference type="ChEBI" id="CHEBI:15378"/>
        <dbReference type="ChEBI" id="CHEBI:30013"/>
        <dbReference type="ChEBI" id="CHEBI:30616"/>
        <dbReference type="ChEBI" id="CHEBI:61977"/>
        <dbReference type="ChEBI" id="CHEBI:456216"/>
        <dbReference type="EC" id="2.7.11.22"/>
    </reaction>
</comment>
<feature type="binding site" evidence="10">
    <location>
        <position position="324"/>
    </location>
    <ligand>
        <name>ATP</name>
        <dbReference type="ChEBI" id="CHEBI:30616"/>
    </ligand>
</feature>
<proteinExistence type="inferred from homology"/>
<keyword evidence="4" id="KW-0808">Transferase</keyword>
<comment type="caution">
    <text evidence="13">The sequence shown here is derived from an EMBL/GenBank/DDBJ whole genome shotgun (WGS) entry which is preliminary data.</text>
</comment>
<evidence type="ECO:0000256" key="2">
    <source>
        <dbReference type="ARBA" id="ARBA00012425"/>
    </source>
</evidence>
<dbReference type="AlphaFoldDB" id="A0A9P6N0G3"/>
<feature type="compositionally biased region" description="Basic and acidic residues" evidence="11">
    <location>
        <begin position="113"/>
        <end position="123"/>
    </location>
</feature>
<evidence type="ECO:0000256" key="5">
    <source>
        <dbReference type="ARBA" id="ARBA00022741"/>
    </source>
</evidence>
<dbReference type="GO" id="GO:0040019">
    <property type="term" value="P:positive regulation of embryonic development"/>
    <property type="evidence" value="ECO:0007669"/>
    <property type="project" value="UniProtKB-ARBA"/>
</dbReference>
<dbReference type="SUPFAM" id="SSF56112">
    <property type="entry name" value="Protein kinase-like (PK-like)"/>
    <property type="match status" value="1"/>
</dbReference>
<name>A0A9P6N0G3_9FUNG</name>
<dbReference type="GO" id="GO:0005524">
    <property type="term" value="F:ATP binding"/>
    <property type="evidence" value="ECO:0007669"/>
    <property type="project" value="UniProtKB-UniRule"/>
</dbReference>
<dbReference type="GO" id="GO:0004693">
    <property type="term" value="F:cyclin-dependent protein serine/threonine kinase activity"/>
    <property type="evidence" value="ECO:0007669"/>
    <property type="project" value="UniProtKB-EC"/>
</dbReference>
<comment type="catalytic activity">
    <reaction evidence="9">
        <text>L-seryl-[protein] + ATP = O-phospho-L-seryl-[protein] + ADP + H(+)</text>
        <dbReference type="Rhea" id="RHEA:17989"/>
        <dbReference type="Rhea" id="RHEA-COMP:9863"/>
        <dbReference type="Rhea" id="RHEA-COMP:11604"/>
        <dbReference type="ChEBI" id="CHEBI:15378"/>
        <dbReference type="ChEBI" id="CHEBI:29999"/>
        <dbReference type="ChEBI" id="CHEBI:30616"/>
        <dbReference type="ChEBI" id="CHEBI:83421"/>
        <dbReference type="ChEBI" id="CHEBI:456216"/>
        <dbReference type="EC" id="2.7.11.22"/>
    </reaction>
</comment>
<organism evidence="13 14">
    <name type="scientific">Entomortierella chlamydospora</name>
    <dbReference type="NCBI Taxonomy" id="101097"/>
    <lineage>
        <taxon>Eukaryota</taxon>
        <taxon>Fungi</taxon>
        <taxon>Fungi incertae sedis</taxon>
        <taxon>Mucoromycota</taxon>
        <taxon>Mortierellomycotina</taxon>
        <taxon>Mortierellomycetes</taxon>
        <taxon>Mortierellales</taxon>
        <taxon>Mortierellaceae</taxon>
        <taxon>Entomortierella</taxon>
    </lineage>
</organism>
<keyword evidence="3" id="KW-0723">Serine/threonine-protein kinase</keyword>
<gene>
    <name evidence="13" type="primary">CDK10</name>
    <name evidence="13" type="ORF">BGZ80_004313</name>
</gene>
<feature type="region of interest" description="Disordered" evidence="11">
    <location>
        <begin position="585"/>
        <end position="610"/>
    </location>
</feature>
<dbReference type="FunFam" id="1.10.510.10:FF:000533">
    <property type="entry name" value="cyclin-dependent kinase 10"/>
    <property type="match status" value="1"/>
</dbReference>
<accession>A0A9P6N0G3</accession>
<evidence type="ECO:0000256" key="8">
    <source>
        <dbReference type="ARBA" id="ARBA00047811"/>
    </source>
</evidence>
<keyword evidence="6 13" id="KW-0418">Kinase</keyword>
<feature type="compositionally biased region" description="Polar residues" evidence="11">
    <location>
        <begin position="232"/>
        <end position="243"/>
    </location>
</feature>
<dbReference type="PROSITE" id="PS00107">
    <property type="entry name" value="PROTEIN_KINASE_ATP"/>
    <property type="match status" value="1"/>
</dbReference>
<evidence type="ECO:0000256" key="1">
    <source>
        <dbReference type="ARBA" id="ARBA00006485"/>
    </source>
</evidence>
<dbReference type="CDD" id="cd07845">
    <property type="entry name" value="STKc_CDK10"/>
    <property type="match status" value="1"/>
</dbReference>
<dbReference type="PROSITE" id="PS00108">
    <property type="entry name" value="PROTEIN_KINASE_ST"/>
    <property type="match status" value="1"/>
</dbReference>
<dbReference type="EMBL" id="JAAAID010000221">
    <property type="protein sequence ID" value="KAG0020377.1"/>
    <property type="molecule type" value="Genomic_DNA"/>
</dbReference>
<evidence type="ECO:0000256" key="10">
    <source>
        <dbReference type="PROSITE-ProRule" id="PRU10141"/>
    </source>
</evidence>
<dbReference type="SMART" id="SM00220">
    <property type="entry name" value="S_TKc"/>
    <property type="match status" value="1"/>
</dbReference>
<dbReference type="PANTHER" id="PTHR24056">
    <property type="entry name" value="CELL DIVISION PROTEIN KINASE"/>
    <property type="match status" value="1"/>
</dbReference>
<keyword evidence="7 10" id="KW-0067">ATP-binding</keyword>
<feature type="compositionally biased region" description="Basic and acidic residues" evidence="11">
    <location>
        <begin position="172"/>
        <end position="226"/>
    </location>
</feature>
<evidence type="ECO:0000256" key="3">
    <source>
        <dbReference type="ARBA" id="ARBA00022527"/>
    </source>
</evidence>
<evidence type="ECO:0000259" key="12">
    <source>
        <dbReference type="PROSITE" id="PS50011"/>
    </source>
</evidence>
<dbReference type="PANTHER" id="PTHR24056:SF508">
    <property type="entry name" value="CYCLIN-DEPENDENT KINASE 10"/>
    <property type="match status" value="1"/>
</dbReference>
<evidence type="ECO:0000256" key="9">
    <source>
        <dbReference type="ARBA" id="ARBA00048367"/>
    </source>
</evidence>
<evidence type="ECO:0000313" key="13">
    <source>
        <dbReference type="EMBL" id="KAG0020377.1"/>
    </source>
</evidence>
<feature type="compositionally biased region" description="Polar residues" evidence="11">
    <location>
        <begin position="73"/>
        <end position="90"/>
    </location>
</feature>
<keyword evidence="14" id="KW-1185">Reference proteome</keyword>
<evidence type="ECO:0000313" key="14">
    <source>
        <dbReference type="Proteomes" id="UP000703661"/>
    </source>
</evidence>
<sequence>MIPATNSMKSNHSSSATAASLLCGANTNKELSKDNNQTASAAAGEDAGSITMEHDARPGEIRPEKSSKDSKESNFNNRYTTTTHTSNSGEHGNAGSLERQSQEPKAQNGPSRGDGRPDNRLSRDQNSTSTDDNKHKNDHSSSGHSSSVRNQDRNSNGHRNDRHRSQNTNTSNRDHKDKLGTNDRRRSHPDNTERSVGGEKGGKDTARDRDGRSRAQEQRHKDDRQSSHASRHNNQVKENQSRGQETKDKDNQQNDGQTGDDSRPDPLSLLSITGRTGSLTPQKPFFGNSRVVEDFEKLNKVGEGTYGIVYRARDKKTDEIVALKRIRMERENDGLPISSLREIKLLKTLRHDNIVLVKDVAVGNDLDQIFLVMEYCEQDMAALMDNLKKPYSPAEVKCLMYQLLKGIEYCHDHFVVHRDLKLSNLLLNGQGILKIADFGLARSFGLPSRPMTPKVVTLWYRAPELLFGDTNYTTAVDMWSAGCIFGELLKHAPLLPGKVEKQQVDLIIELLGTPHEKIWQGFNRLPMSSIKLPEQRFNNLRNKFPNITDAARSLLSGLLTYDPKKRLSVKQALAHPYFFESPPAKHPSLLPTHPEMRNIPSTRYGKATEL</sequence>
<dbReference type="InterPro" id="IPR017441">
    <property type="entry name" value="Protein_kinase_ATP_BS"/>
</dbReference>
<reference evidence="13" key="1">
    <citation type="journal article" date="2020" name="Fungal Divers.">
        <title>Resolving the Mortierellaceae phylogeny through synthesis of multi-gene phylogenetics and phylogenomics.</title>
        <authorList>
            <person name="Vandepol N."/>
            <person name="Liber J."/>
            <person name="Desiro A."/>
            <person name="Na H."/>
            <person name="Kennedy M."/>
            <person name="Barry K."/>
            <person name="Grigoriev I.V."/>
            <person name="Miller A.N."/>
            <person name="O'Donnell K."/>
            <person name="Stajich J.E."/>
            <person name="Bonito G."/>
        </authorList>
    </citation>
    <scope>NUCLEOTIDE SEQUENCE</scope>
    <source>
        <strain evidence="13">NRRL 2769</strain>
    </source>
</reference>
<dbReference type="InterPro" id="IPR008271">
    <property type="entry name" value="Ser/Thr_kinase_AS"/>
</dbReference>
<dbReference type="Gene3D" id="1.10.510.10">
    <property type="entry name" value="Transferase(Phosphotransferase) domain 1"/>
    <property type="match status" value="1"/>
</dbReference>
<dbReference type="InterPro" id="IPR044093">
    <property type="entry name" value="STKc_CDK10"/>
</dbReference>
<feature type="region of interest" description="Disordered" evidence="11">
    <location>
        <begin position="29"/>
        <end position="286"/>
    </location>
</feature>
<dbReference type="GO" id="GO:0007346">
    <property type="term" value="P:regulation of mitotic cell cycle"/>
    <property type="evidence" value="ECO:0007669"/>
    <property type="project" value="InterPro"/>
</dbReference>
<dbReference type="InterPro" id="IPR011009">
    <property type="entry name" value="Kinase-like_dom_sf"/>
</dbReference>
<feature type="compositionally biased region" description="Polar residues" evidence="11">
    <location>
        <begin position="270"/>
        <end position="281"/>
    </location>
</feature>
<dbReference type="GO" id="GO:0005634">
    <property type="term" value="C:nucleus"/>
    <property type="evidence" value="ECO:0007669"/>
    <property type="project" value="TreeGrafter"/>
</dbReference>
<feature type="compositionally biased region" description="Polar residues" evidence="11">
    <location>
        <begin position="29"/>
        <end position="40"/>
    </location>
</feature>
<protein>
    <recommendedName>
        <fullName evidence="2">cyclin-dependent kinase</fullName>
        <ecNumber evidence="2">2.7.11.22</ecNumber>
    </recommendedName>
</protein>
<evidence type="ECO:0000256" key="4">
    <source>
        <dbReference type="ARBA" id="ARBA00022679"/>
    </source>
</evidence>
<dbReference type="Pfam" id="PF00069">
    <property type="entry name" value="Pkinase"/>
    <property type="match status" value="1"/>
</dbReference>
<feature type="domain" description="Protein kinase" evidence="12">
    <location>
        <begin position="295"/>
        <end position="578"/>
    </location>
</feature>
<feature type="compositionally biased region" description="Basic and acidic residues" evidence="11">
    <location>
        <begin position="52"/>
        <end position="72"/>
    </location>
</feature>
<feature type="compositionally biased region" description="Basic and acidic residues" evidence="11">
    <location>
        <begin position="131"/>
        <end position="141"/>
    </location>
</feature>
<comment type="similarity">
    <text evidence="1">Belongs to the protein kinase superfamily. CMGC Ser/Thr protein kinase family. CDC2/CDKX subfamily.</text>
</comment>
<keyword evidence="5 10" id="KW-0547">Nucleotide-binding</keyword>
<dbReference type="PROSITE" id="PS50011">
    <property type="entry name" value="PROTEIN_KINASE_DOM"/>
    <property type="match status" value="1"/>
</dbReference>
<dbReference type="FunFam" id="3.30.200.20:FF:000054">
    <property type="entry name" value="Cyclin-dependent kinase 11B"/>
    <property type="match status" value="1"/>
</dbReference>
<dbReference type="InterPro" id="IPR000719">
    <property type="entry name" value="Prot_kinase_dom"/>
</dbReference>
<dbReference type="EC" id="2.7.11.22" evidence="2"/>
<evidence type="ECO:0000256" key="6">
    <source>
        <dbReference type="ARBA" id="ARBA00022777"/>
    </source>
</evidence>
<evidence type="ECO:0000256" key="7">
    <source>
        <dbReference type="ARBA" id="ARBA00022840"/>
    </source>
</evidence>
<dbReference type="Proteomes" id="UP000703661">
    <property type="component" value="Unassembled WGS sequence"/>
</dbReference>
<dbReference type="InterPro" id="IPR050108">
    <property type="entry name" value="CDK"/>
</dbReference>
<evidence type="ECO:0000256" key="11">
    <source>
        <dbReference type="SAM" id="MobiDB-lite"/>
    </source>
</evidence>
<dbReference type="Gene3D" id="3.30.200.20">
    <property type="entry name" value="Phosphorylase Kinase, domain 1"/>
    <property type="match status" value="1"/>
</dbReference>